<keyword evidence="2" id="KW-0175">Coiled coil</keyword>
<feature type="compositionally biased region" description="Low complexity" evidence="3">
    <location>
        <begin position="125"/>
        <end position="143"/>
    </location>
</feature>
<gene>
    <name evidence="5" type="ORF">LCMiAC02_03020</name>
</gene>
<dbReference type="GO" id="GO:0008270">
    <property type="term" value="F:zinc ion binding"/>
    <property type="evidence" value="ECO:0007669"/>
    <property type="project" value="UniProtKB-KW"/>
</dbReference>
<name>A0A481Z2A6_9VIRU</name>
<evidence type="ECO:0000256" key="2">
    <source>
        <dbReference type="SAM" id="Coils"/>
    </source>
</evidence>
<keyword evidence="1" id="KW-0479">Metal-binding</keyword>
<feature type="domain" description="C2H2-type" evidence="4">
    <location>
        <begin position="55"/>
        <end position="82"/>
    </location>
</feature>
<feature type="coiled-coil region" evidence="2">
    <location>
        <begin position="92"/>
        <end position="119"/>
    </location>
</feature>
<organism evidence="5">
    <name type="scientific">Mimivirus LCMiAC02</name>
    <dbReference type="NCBI Taxonomy" id="2506609"/>
    <lineage>
        <taxon>Viruses</taxon>
        <taxon>Varidnaviria</taxon>
        <taxon>Bamfordvirae</taxon>
        <taxon>Nucleocytoviricota</taxon>
        <taxon>Megaviricetes</taxon>
        <taxon>Imitervirales</taxon>
        <taxon>Mimiviridae</taxon>
        <taxon>Klosneuvirinae</taxon>
    </lineage>
</organism>
<sequence>MDSKKINIQNTIDVIDYNDQNDIDDNVFDDKEYNTQNIIAKNSQFNQNEPHKKKYTCNYCYNNFSHKSSLYRHLKDRCKVRKENDAYMTKILNKLVEQMEDLKKENKNIVKENKKLYKKVDTLENGSNNNSNSHNNSHNNTTNVQNNINLLSFGNDNMEGISNEEIKKILKRGFKSIQLITKKTNFNPDIPENHNVYINNIKSQYAITYNKGRWELDKTEDVIDRIYDDKYGFLEQKYHELKNELKAYDRKKIERILDEYEGVKVTEIFGEIRLILYNNRHIPLRTRRLLNN</sequence>
<protein>
    <submittedName>
        <fullName evidence="5">C2H2 type zinc finger protein</fullName>
    </submittedName>
</protein>
<dbReference type="EMBL" id="MK500409">
    <property type="protein sequence ID" value="QBK89207.1"/>
    <property type="molecule type" value="Genomic_DNA"/>
</dbReference>
<reference evidence="5" key="1">
    <citation type="journal article" date="2019" name="MBio">
        <title>Virus Genomes from Deep Sea Sediments Expand the Ocean Megavirome and Support Independent Origins of Viral Gigantism.</title>
        <authorList>
            <person name="Backstrom D."/>
            <person name="Yutin N."/>
            <person name="Jorgensen S.L."/>
            <person name="Dharamshi J."/>
            <person name="Homa F."/>
            <person name="Zaremba-Niedwiedzka K."/>
            <person name="Spang A."/>
            <person name="Wolf Y.I."/>
            <person name="Koonin E.V."/>
            <person name="Ettema T.J."/>
        </authorList>
    </citation>
    <scope>NUCLEOTIDE SEQUENCE</scope>
</reference>
<proteinExistence type="predicted"/>
<dbReference type="InterPro" id="IPR013087">
    <property type="entry name" value="Znf_C2H2_type"/>
</dbReference>
<feature type="region of interest" description="Disordered" evidence="3">
    <location>
        <begin position="123"/>
        <end position="143"/>
    </location>
</feature>
<evidence type="ECO:0000256" key="1">
    <source>
        <dbReference type="PROSITE-ProRule" id="PRU00042"/>
    </source>
</evidence>
<accession>A0A481Z2A6</accession>
<evidence type="ECO:0000313" key="5">
    <source>
        <dbReference type="EMBL" id="QBK89207.1"/>
    </source>
</evidence>
<keyword evidence="1" id="KW-0862">Zinc</keyword>
<dbReference type="PROSITE" id="PS50157">
    <property type="entry name" value="ZINC_FINGER_C2H2_2"/>
    <property type="match status" value="1"/>
</dbReference>
<evidence type="ECO:0000256" key="3">
    <source>
        <dbReference type="SAM" id="MobiDB-lite"/>
    </source>
</evidence>
<keyword evidence="1" id="KW-0863">Zinc-finger</keyword>
<evidence type="ECO:0000259" key="4">
    <source>
        <dbReference type="PROSITE" id="PS50157"/>
    </source>
</evidence>